<dbReference type="STRING" id="485913.Krac_10094"/>
<dbReference type="InParanoid" id="D6TFD7"/>
<dbReference type="EMBL" id="ADVG01000001">
    <property type="protein sequence ID" value="EFH88617.1"/>
    <property type="molecule type" value="Genomic_DNA"/>
</dbReference>
<dbReference type="InterPro" id="IPR004843">
    <property type="entry name" value="Calcineurin-like_PHP"/>
</dbReference>
<dbReference type="GO" id="GO:0016787">
    <property type="term" value="F:hydrolase activity"/>
    <property type="evidence" value="ECO:0007669"/>
    <property type="project" value="InterPro"/>
</dbReference>
<dbReference type="Gene3D" id="3.60.21.10">
    <property type="match status" value="1"/>
</dbReference>
<evidence type="ECO:0000313" key="3">
    <source>
        <dbReference type="Proteomes" id="UP000004508"/>
    </source>
</evidence>
<proteinExistence type="predicted"/>
<dbReference type="Pfam" id="PF00149">
    <property type="entry name" value="Metallophos"/>
    <property type="match status" value="1"/>
</dbReference>
<dbReference type="PRINTS" id="PR00114">
    <property type="entry name" value="STPHPHTASE"/>
</dbReference>
<comment type="caution">
    <text evidence="2">The sequence shown here is derived from an EMBL/GenBank/DDBJ whole genome shotgun (WGS) entry which is preliminary data.</text>
</comment>
<dbReference type="InterPro" id="IPR029052">
    <property type="entry name" value="Metallo-depent_PP-like"/>
</dbReference>
<keyword evidence="3" id="KW-1185">Reference proteome</keyword>
<dbReference type="OrthoDB" id="384253at2"/>
<dbReference type="RefSeq" id="WP_007904721.1">
    <property type="nucleotide sequence ID" value="NZ_ADVG01000001.1"/>
</dbReference>
<name>D6TFD7_KTERA</name>
<feature type="domain" description="Calcineurin-like phosphoesterase" evidence="1">
    <location>
        <begin position="9"/>
        <end position="222"/>
    </location>
</feature>
<gene>
    <name evidence="2" type="ORF">Krac_10094</name>
</gene>
<dbReference type="AlphaFoldDB" id="D6TFD7"/>
<dbReference type="PANTHER" id="PTHR46546">
    <property type="entry name" value="SHEWANELLA-LIKE PROTEIN PHOSPHATASE 1"/>
    <property type="match status" value="1"/>
</dbReference>
<dbReference type="PANTHER" id="PTHR46546:SF4">
    <property type="entry name" value="SHEWANELLA-LIKE PROTEIN PHOSPHATASE 1"/>
    <property type="match status" value="1"/>
</dbReference>
<dbReference type="InterPro" id="IPR006186">
    <property type="entry name" value="Ser/Thr-sp_prot-phosphatase"/>
</dbReference>
<organism evidence="2 3">
    <name type="scientific">Ktedonobacter racemifer DSM 44963</name>
    <dbReference type="NCBI Taxonomy" id="485913"/>
    <lineage>
        <taxon>Bacteria</taxon>
        <taxon>Bacillati</taxon>
        <taxon>Chloroflexota</taxon>
        <taxon>Ktedonobacteria</taxon>
        <taxon>Ktedonobacterales</taxon>
        <taxon>Ktedonobacteraceae</taxon>
        <taxon>Ktedonobacter</taxon>
    </lineage>
</organism>
<dbReference type="CDD" id="cd00144">
    <property type="entry name" value="MPP_PPP_family"/>
    <property type="match status" value="1"/>
</dbReference>
<protein>
    <submittedName>
        <fullName evidence="2">Metallophosphoesterase</fullName>
    </submittedName>
</protein>
<sequence>MTTNTASAPVYVIGDIHGQLKPLLKLLHATQLIDEHHAWCGGNAILWFMGDFVDRGPQGVEVLDLVMRLQGEATAVGGTVASLLGNHEMLLLAAYRFGRRSTGLGSTFLTRWKRNGGNQKDIASLTLSHLDWMAHLPAMALVGETLLLHADAPLYLKCGRTIDEVNTTFRKLLSHSDALAWEEMLEDFARRGAFLHAQHGEEFARRLLGIYGGKQLLHGHTPIHLMLGCSPKKVEHPWIYASGCCINVDGGLYFGGHGFVHQL</sequence>
<dbReference type="eggNOG" id="COG0639">
    <property type="taxonomic scope" value="Bacteria"/>
</dbReference>
<accession>D6TFD7</accession>
<evidence type="ECO:0000259" key="1">
    <source>
        <dbReference type="Pfam" id="PF00149"/>
    </source>
</evidence>
<reference evidence="2 3" key="1">
    <citation type="journal article" date="2011" name="Stand. Genomic Sci.">
        <title>Non-contiguous finished genome sequence and contextual data of the filamentous soil bacterium Ktedonobacter racemifer type strain (SOSP1-21).</title>
        <authorList>
            <person name="Chang Y.J."/>
            <person name="Land M."/>
            <person name="Hauser L."/>
            <person name="Chertkov O."/>
            <person name="Del Rio T.G."/>
            <person name="Nolan M."/>
            <person name="Copeland A."/>
            <person name="Tice H."/>
            <person name="Cheng J.F."/>
            <person name="Lucas S."/>
            <person name="Han C."/>
            <person name="Goodwin L."/>
            <person name="Pitluck S."/>
            <person name="Ivanova N."/>
            <person name="Ovchinikova G."/>
            <person name="Pati A."/>
            <person name="Chen A."/>
            <person name="Palaniappan K."/>
            <person name="Mavromatis K."/>
            <person name="Liolios K."/>
            <person name="Brettin T."/>
            <person name="Fiebig A."/>
            <person name="Rohde M."/>
            <person name="Abt B."/>
            <person name="Goker M."/>
            <person name="Detter J.C."/>
            <person name="Woyke T."/>
            <person name="Bristow J."/>
            <person name="Eisen J.A."/>
            <person name="Markowitz V."/>
            <person name="Hugenholtz P."/>
            <person name="Kyrpides N.C."/>
            <person name="Klenk H.P."/>
            <person name="Lapidus A."/>
        </authorList>
    </citation>
    <scope>NUCLEOTIDE SEQUENCE [LARGE SCALE GENOMIC DNA]</scope>
    <source>
        <strain evidence="3">DSM 44963</strain>
    </source>
</reference>
<dbReference type="SUPFAM" id="SSF56300">
    <property type="entry name" value="Metallo-dependent phosphatases"/>
    <property type="match status" value="1"/>
</dbReference>
<evidence type="ECO:0000313" key="2">
    <source>
        <dbReference type="EMBL" id="EFH88617.1"/>
    </source>
</evidence>
<dbReference type="Proteomes" id="UP000004508">
    <property type="component" value="Unassembled WGS sequence"/>
</dbReference>